<name>A0A0B7IDZ7_9FLAO</name>
<keyword evidence="3" id="KW-1185">Reference proteome</keyword>
<accession>A0A0B7IDZ7</accession>
<reference evidence="2 3" key="1">
    <citation type="submission" date="2015-01" db="EMBL/GenBank/DDBJ databases">
        <authorList>
            <person name="Xiang T."/>
            <person name="Song Y."/>
            <person name="Huang L."/>
            <person name="Wang B."/>
            <person name="Wu P."/>
        </authorList>
    </citation>
    <scope>NUCLEOTIDE SEQUENCE [LARGE SCALE GENOMIC DNA]</scope>
    <source>
        <strain evidence="2 3">CcD38</strain>
    </source>
</reference>
<evidence type="ECO:0000313" key="3">
    <source>
        <dbReference type="Proteomes" id="UP000045051"/>
    </source>
</evidence>
<sequence>MIFTLKTKVIPNNKKTLSLIGESVFLNFIYDIVSSFSILSFSFLTIPKTDFS</sequence>
<organism evidence="2 3">
    <name type="scientific">Capnocytophaga canis</name>
    <dbReference type="NCBI Taxonomy" id="1848903"/>
    <lineage>
        <taxon>Bacteria</taxon>
        <taxon>Pseudomonadati</taxon>
        <taxon>Bacteroidota</taxon>
        <taxon>Flavobacteriia</taxon>
        <taxon>Flavobacteriales</taxon>
        <taxon>Flavobacteriaceae</taxon>
        <taxon>Capnocytophaga</taxon>
    </lineage>
</organism>
<protein>
    <submittedName>
        <fullName evidence="2">Uncharacterized protein</fullName>
    </submittedName>
</protein>
<dbReference type="EMBL" id="CDOI01000185">
    <property type="protein sequence ID" value="CEN48939.1"/>
    <property type="molecule type" value="Genomic_DNA"/>
</dbReference>
<proteinExistence type="predicted"/>
<keyword evidence="1" id="KW-0472">Membrane</keyword>
<keyword evidence="1" id="KW-1133">Transmembrane helix</keyword>
<evidence type="ECO:0000313" key="2">
    <source>
        <dbReference type="EMBL" id="CEN48939.1"/>
    </source>
</evidence>
<feature type="transmembrane region" description="Helical" evidence="1">
    <location>
        <begin position="24"/>
        <end position="46"/>
    </location>
</feature>
<keyword evidence="1" id="KW-0812">Transmembrane</keyword>
<gene>
    <name evidence="2" type="ORF">CCAND38_700004</name>
</gene>
<dbReference type="Proteomes" id="UP000045051">
    <property type="component" value="Unassembled WGS sequence"/>
</dbReference>
<evidence type="ECO:0000256" key="1">
    <source>
        <dbReference type="SAM" id="Phobius"/>
    </source>
</evidence>
<dbReference type="AlphaFoldDB" id="A0A0B7IDZ7"/>